<reference evidence="3 4" key="2">
    <citation type="journal article" date="2010" name="Stand. Genomic Sci.">
        <title>Complete genome sequence of Chitinophaga pinensis type strain (UQM 2034).</title>
        <authorList>
            <person name="Glavina Del Rio T."/>
            <person name="Abt B."/>
            <person name="Spring S."/>
            <person name="Lapidus A."/>
            <person name="Nolan M."/>
            <person name="Tice H."/>
            <person name="Copeland A."/>
            <person name="Cheng J.F."/>
            <person name="Chen F."/>
            <person name="Bruce D."/>
            <person name="Goodwin L."/>
            <person name="Pitluck S."/>
            <person name="Ivanova N."/>
            <person name="Mavromatis K."/>
            <person name="Mikhailova N."/>
            <person name="Pati A."/>
            <person name="Chen A."/>
            <person name="Palaniappan K."/>
            <person name="Land M."/>
            <person name="Hauser L."/>
            <person name="Chang Y.J."/>
            <person name="Jeffries C.D."/>
            <person name="Chain P."/>
            <person name="Saunders E."/>
            <person name="Detter J.C."/>
            <person name="Brettin T."/>
            <person name="Rohde M."/>
            <person name="Goker M."/>
            <person name="Bristow J."/>
            <person name="Eisen J.A."/>
            <person name="Markowitz V."/>
            <person name="Hugenholtz P."/>
            <person name="Kyrpides N.C."/>
            <person name="Klenk H.P."/>
            <person name="Lucas S."/>
        </authorList>
    </citation>
    <scope>NUCLEOTIDE SEQUENCE [LARGE SCALE GENOMIC DNA]</scope>
    <source>
        <strain evidence="4">ATCC 43595 / DSM 2588 / LMG 13176 / NBRC 15968 / NCIMB 11800 / UQM 2034</strain>
    </source>
</reference>
<organism evidence="3 4">
    <name type="scientific">Chitinophaga pinensis (strain ATCC 43595 / DSM 2588 / LMG 13176 / NBRC 15968 / NCIMB 11800 / UQM 2034)</name>
    <dbReference type="NCBI Taxonomy" id="485918"/>
    <lineage>
        <taxon>Bacteria</taxon>
        <taxon>Pseudomonadati</taxon>
        <taxon>Bacteroidota</taxon>
        <taxon>Chitinophagia</taxon>
        <taxon>Chitinophagales</taxon>
        <taxon>Chitinophagaceae</taxon>
        <taxon>Chitinophaga</taxon>
    </lineage>
</organism>
<dbReference type="RefSeq" id="WP_012790900.1">
    <property type="nucleotide sequence ID" value="NC_013132.1"/>
</dbReference>
<feature type="transmembrane region" description="Helical" evidence="1">
    <location>
        <begin position="7"/>
        <end position="29"/>
    </location>
</feature>
<proteinExistence type="predicted"/>
<sequence length="137" mass="15318">MITYKSAVSAGIIVPVIIIFSIVLITAVISHTWGLLAFILLTSAFAFYTIFSVVYQLEGDELTIRCGILFKRTLSVQSIRSIRPTRNPLSAPAASLDRLEIAFNKFDTILVSPKDKEAFIGQLRAVNPNIEYLEKRR</sequence>
<dbReference type="OrthoDB" id="1261156at2"/>
<feature type="domain" description="Uncharacterized protein YyaB-like PH" evidence="2">
    <location>
        <begin position="54"/>
        <end position="126"/>
    </location>
</feature>
<keyword evidence="1" id="KW-1133">Transmembrane helix</keyword>
<evidence type="ECO:0000259" key="2">
    <source>
        <dbReference type="Pfam" id="PF06713"/>
    </source>
</evidence>
<dbReference type="AlphaFoldDB" id="A0A979GUE2"/>
<keyword evidence="1" id="KW-0472">Membrane</keyword>
<dbReference type="EMBL" id="CP001699">
    <property type="protein sequence ID" value="ACU60724.1"/>
    <property type="molecule type" value="Genomic_DNA"/>
</dbReference>
<feature type="transmembrane region" description="Helical" evidence="1">
    <location>
        <begin position="35"/>
        <end position="55"/>
    </location>
</feature>
<evidence type="ECO:0000313" key="3">
    <source>
        <dbReference type="EMBL" id="ACU60724.1"/>
    </source>
</evidence>
<accession>A0A979GUE2</accession>
<dbReference type="KEGG" id="cpi:Cpin_3257"/>
<name>A0A979GUE2_CHIPD</name>
<reference evidence="4" key="1">
    <citation type="submission" date="2009-08" db="EMBL/GenBank/DDBJ databases">
        <title>The complete genome of Chitinophaga pinensis DSM 2588.</title>
        <authorList>
            <consortium name="US DOE Joint Genome Institute (JGI-PGF)"/>
            <person name="Lucas S."/>
            <person name="Copeland A."/>
            <person name="Lapidus A."/>
            <person name="Glavina del Rio T."/>
            <person name="Dalin E."/>
            <person name="Tice H."/>
            <person name="Bruce D."/>
            <person name="Goodwin L."/>
            <person name="Pitluck S."/>
            <person name="Kyrpides N."/>
            <person name="Mavromatis K."/>
            <person name="Ivanova N."/>
            <person name="Mikhailova N."/>
            <person name="Sims D."/>
            <person name="Meinche L."/>
            <person name="Brettin T."/>
            <person name="Detter J.C."/>
            <person name="Han C."/>
            <person name="Larimer F."/>
            <person name="Land M."/>
            <person name="Hauser L."/>
            <person name="Markowitz V."/>
            <person name="Cheng J.-F."/>
            <person name="Hugenholtz P."/>
            <person name="Woyke T."/>
            <person name="Wu D."/>
            <person name="Spring S."/>
            <person name="Klenk H.-P."/>
            <person name="Eisen J.A."/>
        </authorList>
    </citation>
    <scope>NUCLEOTIDE SEQUENCE [LARGE SCALE GENOMIC DNA]</scope>
    <source>
        <strain evidence="4">ATCC 43595 / DSM 2588 / LMG 13176 / NBRC 15968 / NCIMB 11800 / UQM 2034</strain>
    </source>
</reference>
<protein>
    <recommendedName>
        <fullName evidence="2">Uncharacterized protein YyaB-like PH domain-containing protein</fullName>
    </recommendedName>
</protein>
<evidence type="ECO:0000313" key="4">
    <source>
        <dbReference type="Proteomes" id="UP000002215"/>
    </source>
</evidence>
<dbReference type="Proteomes" id="UP000002215">
    <property type="component" value="Chromosome"/>
</dbReference>
<evidence type="ECO:0000256" key="1">
    <source>
        <dbReference type="SAM" id="Phobius"/>
    </source>
</evidence>
<gene>
    <name evidence="3" type="ordered locus">Cpin_3257</name>
</gene>
<dbReference type="GO" id="GO:0030153">
    <property type="term" value="P:bacteriocin immunity"/>
    <property type="evidence" value="ECO:0007669"/>
    <property type="project" value="InterPro"/>
</dbReference>
<dbReference type="InterPro" id="IPR009589">
    <property type="entry name" value="PH_YyaB-like"/>
</dbReference>
<dbReference type="Pfam" id="PF06713">
    <property type="entry name" value="bPH_4"/>
    <property type="match status" value="1"/>
</dbReference>
<keyword evidence="1" id="KW-0812">Transmembrane</keyword>